<dbReference type="SUPFAM" id="SSF69360">
    <property type="entry name" value="Cell wall binding repeat"/>
    <property type="match status" value="1"/>
</dbReference>
<accession>A0A1V4GXX5</accession>
<evidence type="ECO:0000313" key="3">
    <source>
        <dbReference type="Proteomes" id="UP000191025"/>
    </source>
</evidence>
<dbReference type="EMBL" id="MXAN01000035">
    <property type="protein sequence ID" value="OPH37447.1"/>
    <property type="molecule type" value="Genomic_DNA"/>
</dbReference>
<dbReference type="Proteomes" id="UP000191025">
    <property type="component" value="Unassembled WGS sequence"/>
</dbReference>
<proteinExistence type="predicted"/>
<dbReference type="Pfam" id="PF14903">
    <property type="entry name" value="WG_beta_rep"/>
    <property type="match status" value="4"/>
</dbReference>
<evidence type="ECO:0000256" key="1">
    <source>
        <dbReference type="SAM" id="SignalP"/>
    </source>
</evidence>
<protein>
    <recommendedName>
        <fullName evidence="4">KWG Leptospira</fullName>
    </recommendedName>
</protein>
<organism evidence="2 3">
    <name type="scientific">Moraxella lacunata</name>
    <dbReference type="NCBI Taxonomy" id="477"/>
    <lineage>
        <taxon>Bacteria</taxon>
        <taxon>Pseudomonadati</taxon>
        <taxon>Pseudomonadota</taxon>
        <taxon>Gammaproteobacteria</taxon>
        <taxon>Moraxellales</taxon>
        <taxon>Moraxellaceae</taxon>
        <taxon>Moraxella</taxon>
    </lineage>
</organism>
<dbReference type="PANTHER" id="PTHR37841:SF1">
    <property type="entry name" value="DUF3298 DOMAIN-CONTAINING PROTEIN"/>
    <property type="match status" value="1"/>
</dbReference>
<dbReference type="InterPro" id="IPR032774">
    <property type="entry name" value="WG_beta_rep"/>
</dbReference>
<comment type="caution">
    <text evidence="2">The sequence shown here is derived from an EMBL/GenBank/DDBJ whole genome shotgun (WGS) entry which is preliminary data.</text>
</comment>
<sequence>MKYLFWLCGIGLAFGVANVANADEFDASCVKPTTQIPFTYQECLNQKGVARVGNMVQTPFGDFPYPIGLIDKTGKLILPALYHEIDFPDDWAYDSNTEPSDVLIVVTQRNSQESMFGKLGKNDTFGLVNEQGEFVVPMGFYDDIGGFYRGLSRVAKDGKYGYIDSRASVVIPVVYDYARLSFIDGFASVKGQGKYGIIDKQNRSVIAFIYDGAEVLSERLFAVAKDEQYALMSPDGKFLSDYQYEMIMPAYYGDTYVVRQQGKYGLINEQAEVLIAPKYDYVGVDFEKTYADDNTDDKIYFKAELGDSTESFAITRK</sequence>
<reference evidence="3" key="1">
    <citation type="submission" date="2017-03" db="EMBL/GenBank/DDBJ databases">
        <title>Draft genome sequence of Moraxella equi CCUG 4950T type strain.</title>
        <authorList>
            <person name="Salva-Serra F."/>
            <person name="Engstrom-Jakobsson H."/>
            <person name="Thorell K."/>
            <person name="Jaen-Luchoro D."/>
            <person name="Gonzales-Siles L."/>
            <person name="Karlsson R."/>
            <person name="Yazdan S."/>
            <person name="Boulund F."/>
            <person name="Johnning A."/>
            <person name="Engstrand L."/>
            <person name="Kristiansson E."/>
            <person name="Moore E."/>
        </authorList>
    </citation>
    <scope>NUCLEOTIDE SEQUENCE [LARGE SCALE GENOMIC DNA]</scope>
    <source>
        <strain evidence="3">CCUG 4441</strain>
    </source>
</reference>
<evidence type="ECO:0008006" key="4">
    <source>
        <dbReference type="Google" id="ProtNLM"/>
    </source>
</evidence>
<feature type="signal peptide" evidence="1">
    <location>
        <begin position="1"/>
        <end position="22"/>
    </location>
</feature>
<dbReference type="AlphaFoldDB" id="A0A1V4GXX5"/>
<evidence type="ECO:0000313" key="2">
    <source>
        <dbReference type="EMBL" id="OPH37447.1"/>
    </source>
</evidence>
<dbReference type="RefSeq" id="WP_062499569.1">
    <property type="nucleotide sequence ID" value="NZ_MXAN01000035.1"/>
</dbReference>
<keyword evidence="1" id="KW-0732">Signal</keyword>
<gene>
    <name evidence="2" type="ORF">B5J94_05615</name>
</gene>
<feature type="chain" id="PRO_5010706741" description="KWG Leptospira" evidence="1">
    <location>
        <begin position="23"/>
        <end position="317"/>
    </location>
</feature>
<dbReference type="PANTHER" id="PTHR37841">
    <property type="entry name" value="GLR2918 PROTEIN"/>
    <property type="match status" value="1"/>
</dbReference>
<name>A0A1V4GXX5_MORLA</name>